<feature type="transmembrane region" description="Helical" evidence="1">
    <location>
        <begin position="43"/>
        <end position="61"/>
    </location>
</feature>
<reference evidence="3 6" key="2">
    <citation type="submission" date="2019-08" db="EMBL/GenBank/DDBJ databases">
        <title>Prevalence, distribution, and phylogeny of type two toxin-antitoxin genes possessed by Cronobacter species where C. sakazakii homologs follow sequence type lineages.</title>
        <authorList>
            <person name="Finkelstein S."/>
            <person name="Negrete F."/>
            <person name="Jang H."/>
            <person name="Gopinath G.R."/>
            <person name="Tall B.D."/>
        </authorList>
    </citation>
    <scope>NUCLEOTIDE SEQUENCE [LARGE SCALE GENOMIC DNA]</scope>
    <source>
        <strain evidence="3 6">MOD1_GK1257</strain>
    </source>
</reference>
<keyword evidence="1" id="KW-0472">Membrane</keyword>
<reference evidence="4 5" key="1">
    <citation type="submission" date="2016-12" db="EMBL/GenBank/DDBJ databases">
        <title>Analysis of the Molecular Diversity Among Cronobacter Species Isolated from Filth Flies Using a Pan Genomic DNA Microarray.</title>
        <authorList>
            <person name="Pava-Ripoll M."/>
            <person name="Tall B."/>
            <person name="Farber J."/>
            <person name="Fanning S."/>
            <person name="Lehner A."/>
            <person name="Stephan R."/>
            <person name="Pagotto F."/>
            <person name="Iverson C."/>
            <person name="Ziobro G."/>
            <person name="Miller A."/>
            <person name="Pearson R."/>
            <person name="Yan Q."/>
            <person name="Kim M."/>
            <person name="Jeong S."/>
            <person name="Park J."/>
            <person name="Jun S."/>
            <person name="Choi H."/>
            <person name="Chung T."/>
            <person name="Yoo Y."/>
            <person name="Park E."/>
            <person name="Hwang S."/>
            <person name="Lee B."/>
            <person name="Sathyamoorthy V."/>
            <person name="Carter L."/>
            <person name="Mammel M."/>
            <person name="Jackson S."/>
            <person name="Kothary M."/>
            <person name="Patel I."/>
            <person name="Grim C."/>
            <person name="Gopinath G."/>
            <person name="Gangiredla J."/>
            <person name="Chase H."/>
        </authorList>
    </citation>
    <scope>NUCLEOTIDE SEQUENCE [LARGE SCALE GENOMIC DNA]</scope>
    <source>
        <strain evidence="4 5">MOD1-Md1s</strain>
    </source>
</reference>
<dbReference type="EMBL" id="MSAE01000004">
    <property type="protein sequence ID" value="PUX17260.1"/>
    <property type="molecule type" value="Genomic_DNA"/>
</dbReference>
<feature type="transmembrane region" description="Helical" evidence="1">
    <location>
        <begin position="303"/>
        <end position="323"/>
    </location>
</feature>
<feature type="transmembrane region" description="Helical" evidence="1">
    <location>
        <begin position="20"/>
        <end position="37"/>
    </location>
</feature>
<feature type="transmembrane region" description="Helical" evidence="1">
    <location>
        <begin position="258"/>
        <end position="282"/>
    </location>
</feature>
<feature type="domain" description="Acyltransferase 3" evidence="2">
    <location>
        <begin position="10"/>
        <end position="351"/>
    </location>
</feature>
<accession>A0A2T7AXN4</accession>
<dbReference type="GO" id="GO:0016020">
    <property type="term" value="C:membrane"/>
    <property type="evidence" value="ECO:0007669"/>
    <property type="project" value="TreeGrafter"/>
</dbReference>
<keyword evidence="1" id="KW-1133">Transmembrane helix</keyword>
<evidence type="ECO:0000313" key="4">
    <source>
        <dbReference type="EMBL" id="PUX17260.1"/>
    </source>
</evidence>
<dbReference type="PANTHER" id="PTHR23028:SF53">
    <property type="entry name" value="ACYL_TRANSF_3 DOMAIN-CONTAINING PROTEIN"/>
    <property type="match status" value="1"/>
</dbReference>
<keyword evidence="1" id="KW-0812">Transmembrane</keyword>
<dbReference type="Proteomes" id="UP000469927">
    <property type="component" value="Unassembled WGS sequence"/>
</dbReference>
<evidence type="ECO:0000256" key="1">
    <source>
        <dbReference type="SAM" id="Phobius"/>
    </source>
</evidence>
<dbReference type="GO" id="GO:0016747">
    <property type="term" value="F:acyltransferase activity, transferring groups other than amino-acyl groups"/>
    <property type="evidence" value="ECO:0007669"/>
    <property type="project" value="InterPro"/>
</dbReference>
<organism evidence="4 5">
    <name type="scientific">Cronobacter muytjensii</name>
    <dbReference type="NCBI Taxonomy" id="413501"/>
    <lineage>
        <taxon>Bacteria</taxon>
        <taxon>Pseudomonadati</taxon>
        <taxon>Pseudomonadota</taxon>
        <taxon>Gammaproteobacteria</taxon>
        <taxon>Enterobacterales</taxon>
        <taxon>Enterobacteriaceae</taxon>
        <taxon>Cronobacter</taxon>
    </lineage>
</organism>
<feature type="transmembrane region" description="Helical" evidence="1">
    <location>
        <begin position="335"/>
        <end position="356"/>
    </location>
</feature>
<protein>
    <submittedName>
        <fullName evidence="4">Acyltransferase</fullName>
    </submittedName>
</protein>
<dbReference type="AlphaFoldDB" id="A0A2T7AXN4"/>
<comment type="caution">
    <text evidence="4">The sequence shown here is derived from an EMBL/GenBank/DDBJ whole genome shotgun (WGS) entry which is preliminary data.</text>
</comment>
<feature type="transmembrane region" description="Helical" evidence="1">
    <location>
        <begin position="82"/>
        <end position="104"/>
    </location>
</feature>
<keyword evidence="4" id="KW-0808">Transferase</keyword>
<dbReference type="Pfam" id="PF01757">
    <property type="entry name" value="Acyl_transf_3"/>
    <property type="match status" value="1"/>
</dbReference>
<evidence type="ECO:0000259" key="2">
    <source>
        <dbReference type="Pfam" id="PF01757"/>
    </source>
</evidence>
<dbReference type="RefSeq" id="WP_038862039.1">
    <property type="nucleotide sequence ID" value="NZ_CP187979.1"/>
</dbReference>
<dbReference type="Proteomes" id="UP000244378">
    <property type="component" value="Unassembled WGS sequence"/>
</dbReference>
<keyword evidence="4" id="KW-0012">Acyltransferase</keyword>
<feature type="transmembrane region" description="Helical" evidence="1">
    <location>
        <begin position="210"/>
        <end position="228"/>
    </location>
</feature>
<feature type="transmembrane region" description="Helical" evidence="1">
    <location>
        <begin position="165"/>
        <end position="198"/>
    </location>
</feature>
<gene>
    <name evidence="4" type="ORF">AUN14_03655</name>
    <name evidence="3" type="ORF">FZI19_09485</name>
</gene>
<evidence type="ECO:0000313" key="5">
    <source>
        <dbReference type="Proteomes" id="UP000244378"/>
    </source>
</evidence>
<proteinExistence type="predicted"/>
<dbReference type="InterPro" id="IPR050879">
    <property type="entry name" value="Acyltransferase_3"/>
</dbReference>
<dbReference type="OrthoDB" id="9767863at2"/>
<evidence type="ECO:0000313" key="3">
    <source>
        <dbReference type="EMBL" id="KAB0880666.1"/>
    </source>
</evidence>
<dbReference type="GeneID" id="92212487"/>
<keyword evidence="6" id="KW-1185">Reference proteome</keyword>
<dbReference type="GO" id="GO:0000271">
    <property type="term" value="P:polysaccharide biosynthetic process"/>
    <property type="evidence" value="ECO:0007669"/>
    <property type="project" value="TreeGrafter"/>
</dbReference>
<dbReference type="EMBL" id="WAGD01000024">
    <property type="protein sequence ID" value="KAB0880666.1"/>
    <property type="molecule type" value="Genomic_DNA"/>
</dbReference>
<feature type="transmembrane region" description="Helical" evidence="1">
    <location>
        <begin position="235"/>
        <end position="252"/>
    </location>
</feature>
<feature type="transmembrane region" description="Helical" evidence="1">
    <location>
        <begin position="133"/>
        <end position="153"/>
    </location>
</feature>
<dbReference type="PANTHER" id="PTHR23028">
    <property type="entry name" value="ACETYLTRANSFERASE"/>
    <property type="match status" value="1"/>
</dbReference>
<name>A0A2T7AXN4_9ENTR</name>
<evidence type="ECO:0000313" key="6">
    <source>
        <dbReference type="Proteomes" id="UP000469927"/>
    </source>
</evidence>
<sequence length="383" mass="43231">MAQGKSWSPELEGLRGLASLWVLLGHICLLVQCRIPLLYDPGMGVDLFILLSGFLMAKNYLERRDIEPWTSSHTMRNFWLRRFFRIAPLYYFLLLLALIFGAAFGEWRDVIAQAWPSTQTESQRYADTSAGNILAHISFVFGAIPYYSFRTVLPDWSIGLEMQFYLLFPFIMLLVMRWGFFAASFAVMVGCFAARWAFPGYFEAFPMPSMILIKLPLFVAGMLIAAAVRDSRRLLLLLAFLAPVIAWQMHIAVTPNRLIAQCVMIAGLGALLWQAQAGSLLHQAMRLPRWLLTRRVSQYLGDVSYSVYLLHLMIVIPVIGMLVEHSAFAQHASPVRLLIAAAISLPVTYGLATVLFHRVEKPGIALGKRLITRKPVQPEQVLP</sequence>
<dbReference type="InterPro" id="IPR002656">
    <property type="entry name" value="Acyl_transf_3_dom"/>
</dbReference>